<dbReference type="GeneID" id="87827941"/>
<name>A0AAN6Z449_9PEZI</name>
<comment type="caution">
    <text evidence="2">The sequence shown here is derived from an EMBL/GenBank/DDBJ whole genome shotgun (WGS) entry which is preliminary data.</text>
</comment>
<evidence type="ECO:0000259" key="1">
    <source>
        <dbReference type="Pfam" id="PF10544"/>
    </source>
</evidence>
<protein>
    <recommendedName>
        <fullName evidence="1">Bacteriophage T5 Orf172 DNA-binding domain-containing protein</fullName>
    </recommendedName>
</protein>
<dbReference type="AlphaFoldDB" id="A0AAN6Z449"/>
<dbReference type="EMBL" id="MU853226">
    <property type="protein sequence ID" value="KAK4124925.1"/>
    <property type="molecule type" value="Genomic_DNA"/>
</dbReference>
<reference evidence="2" key="2">
    <citation type="submission" date="2023-05" db="EMBL/GenBank/DDBJ databases">
        <authorList>
            <consortium name="Lawrence Berkeley National Laboratory"/>
            <person name="Steindorff A."/>
            <person name="Hensen N."/>
            <person name="Bonometti L."/>
            <person name="Westerberg I."/>
            <person name="Brannstrom I.O."/>
            <person name="Guillou S."/>
            <person name="Cros-Aarteil S."/>
            <person name="Calhoun S."/>
            <person name="Haridas S."/>
            <person name="Kuo A."/>
            <person name="Mondo S."/>
            <person name="Pangilinan J."/>
            <person name="Riley R."/>
            <person name="Labutti K."/>
            <person name="Andreopoulos B."/>
            <person name="Lipzen A."/>
            <person name="Chen C."/>
            <person name="Yanf M."/>
            <person name="Daum C."/>
            <person name="Ng V."/>
            <person name="Clum A."/>
            <person name="Ohm R."/>
            <person name="Martin F."/>
            <person name="Silar P."/>
            <person name="Natvig D."/>
            <person name="Lalanne C."/>
            <person name="Gautier V."/>
            <person name="Ament-Velasquez S.L."/>
            <person name="Kruys A."/>
            <person name="Hutchinson M.I."/>
            <person name="Powell A.J."/>
            <person name="Barry K."/>
            <person name="Miller A.N."/>
            <person name="Grigoriev I.V."/>
            <person name="Debuchy R."/>
            <person name="Gladieux P."/>
            <person name="Thoren M.H."/>
            <person name="Johannesson H."/>
        </authorList>
    </citation>
    <scope>NUCLEOTIDE SEQUENCE</scope>
    <source>
        <strain evidence="2">CBS 731.68</strain>
    </source>
</reference>
<dbReference type="RefSeq" id="XP_062648696.1">
    <property type="nucleotide sequence ID" value="XM_062791172.1"/>
</dbReference>
<evidence type="ECO:0000313" key="2">
    <source>
        <dbReference type="EMBL" id="KAK4124925.1"/>
    </source>
</evidence>
<proteinExistence type="predicted"/>
<dbReference type="InterPro" id="IPR018306">
    <property type="entry name" value="Phage_T5_Orf172_DNA-bd"/>
</dbReference>
<gene>
    <name evidence="2" type="ORF">N657DRAFT_632860</name>
</gene>
<sequence>MHITLQSLKLDQDAMSQRISAIILSLWHNLWHYTSYRSTHPLDLISTTDSARDSTSPTEKQYSPSINGKIERLLKAGPNLQKTKDKDGYVYVLVGNHNGIPIVKVGHTTAADARPKKQQLTCRVLQFQPQIDVFPVRSYYKLVEKLVHEELHDHCQLVFCSCRTRHRQVFAVDPEVVRGVIRRWIRFCEKEPWRFAADPATGCRGIGTLKKYWRNRLDHRRDRIYVHSRQGPTDNIEGRLALWDGFVNHGFGETLREYTPLVLLSLALVSFCAFSFWADQVSVALKVLPRLIVVSLYAGWRGYDGLRDCLIDSLPLSLILSYAFCVW</sequence>
<feature type="domain" description="Bacteriophage T5 Orf172 DNA-binding" evidence="1">
    <location>
        <begin position="88"/>
        <end position="184"/>
    </location>
</feature>
<organism evidence="2 3">
    <name type="scientific">Parathielavia appendiculata</name>
    <dbReference type="NCBI Taxonomy" id="2587402"/>
    <lineage>
        <taxon>Eukaryota</taxon>
        <taxon>Fungi</taxon>
        <taxon>Dikarya</taxon>
        <taxon>Ascomycota</taxon>
        <taxon>Pezizomycotina</taxon>
        <taxon>Sordariomycetes</taxon>
        <taxon>Sordariomycetidae</taxon>
        <taxon>Sordariales</taxon>
        <taxon>Chaetomiaceae</taxon>
        <taxon>Parathielavia</taxon>
    </lineage>
</organism>
<dbReference type="Proteomes" id="UP001302602">
    <property type="component" value="Unassembled WGS sequence"/>
</dbReference>
<accession>A0AAN6Z449</accession>
<dbReference type="Pfam" id="PF10544">
    <property type="entry name" value="T5orf172"/>
    <property type="match status" value="1"/>
</dbReference>
<evidence type="ECO:0000313" key="3">
    <source>
        <dbReference type="Proteomes" id="UP001302602"/>
    </source>
</evidence>
<reference evidence="2" key="1">
    <citation type="journal article" date="2023" name="Mol. Phylogenet. Evol.">
        <title>Genome-scale phylogeny and comparative genomics of the fungal order Sordariales.</title>
        <authorList>
            <person name="Hensen N."/>
            <person name="Bonometti L."/>
            <person name="Westerberg I."/>
            <person name="Brannstrom I.O."/>
            <person name="Guillou S."/>
            <person name="Cros-Aarteil S."/>
            <person name="Calhoun S."/>
            <person name="Haridas S."/>
            <person name="Kuo A."/>
            <person name="Mondo S."/>
            <person name="Pangilinan J."/>
            <person name="Riley R."/>
            <person name="LaButti K."/>
            <person name="Andreopoulos B."/>
            <person name="Lipzen A."/>
            <person name="Chen C."/>
            <person name="Yan M."/>
            <person name="Daum C."/>
            <person name="Ng V."/>
            <person name="Clum A."/>
            <person name="Steindorff A."/>
            <person name="Ohm R.A."/>
            <person name="Martin F."/>
            <person name="Silar P."/>
            <person name="Natvig D.O."/>
            <person name="Lalanne C."/>
            <person name="Gautier V."/>
            <person name="Ament-Velasquez S.L."/>
            <person name="Kruys A."/>
            <person name="Hutchinson M.I."/>
            <person name="Powell A.J."/>
            <person name="Barry K."/>
            <person name="Miller A.N."/>
            <person name="Grigoriev I.V."/>
            <person name="Debuchy R."/>
            <person name="Gladieux P."/>
            <person name="Hiltunen Thoren M."/>
            <person name="Johannesson H."/>
        </authorList>
    </citation>
    <scope>NUCLEOTIDE SEQUENCE</scope>
    <source>
        <strain evidence="2">CBS 731.68</strain>
    </source>
</reference>
<keyword evidence="3" id="KW-1185">Reference proteome</keyword>